<comment type="similarity">
    <text evidence="1 6">Belongs to the glycosyl hydrolase 35 family.</text>
</comment>
<dbReference type="Gene3D" id="3.20.20.80">
    <property type="entry name" value="Glycosidases"/>
    <property type="match status" value="1"/>
</dbReference>
<dbReference type="SUPFAM" id="SSF51445">
    <property type="entry name" value="(Trans)glycosidases"/>
    <property type="match status" value="1"/>
</dbReference>
<dbReference type="EC" id="3.2.1.23" evidence="5"/>
<sequence>MFITVIYTISKMKKIIHILLFLLVINLSSTAQQKQTFAIQDGNFLLNGNPVQIHSGEMHYSRIPQPYWRHRLKMMKAMGLNAVATYVFWNYHEIAPGVWDFKTGNKNLAEYIKTAQEEGLFVILRPGPYVCAEWEFGGYPWFLQNVPNMVIRGNNKEYLAATKAYFNELYKQVANLQITKGGPIIMVQGENEFGSYVSQRKDIPLEEHKKYSAAVFQQLKDVGFEVPFFTSDGSWLFEGGALPGALPTANGEDDVAKLKKVVDQFNNNQGPYMVAEFYPGWLDHWAEPFPTQKSEQTVRQTKKYLDNNVSFNYYMVHGGTNFGFTSGANYDKEHDIQPDMTSYDYDAPISEAGWATPKYNALRELLKTKETPNIPEQFPVITIPNISLSKVVDLEDLKSKIDPIIEDTPQTFEQLNQGDGYVWYSKKFTQPISGKLELNGLRDYAIVYLNGKKVAELNRYYKKYSCEIEVPFNATLDILVENMGRINYGSQINSNNKGIISPVIINGETITGNWEMYKFPMNREPDLTAYKNPGKANRPVLYQGAFDLKKTGDTFLDMRDFGKGIVFINGINIGRYWSVGPQQTLYVPGCWLKKGKNQITIFEQKNETIQKEVKTITTPILQDLKPEKG</sequence>
<proteinExistence type="inferred from homology"/>
<dbReference type="PRINTS" id="PR00742">
    <property type="entry name" value="GLHYDRLASE35"/>
</dbReference>
<dbReference type="InterPro" id="IPR017853">
    <property type="entry name" value="GH"/>
</dbReference>
<dbReference type="InterPro" id="IPR026283">
    <property type="entry name" value="B-gal_1-like"/>
</dbReference>
<evidence type="ECO:0000256" key="6">
    <source>
        <dbReference type="RuleBase" id="RU003679"/>
    </source>
</evidence>
<feature type="domain" description="Glycoside hydrolase 35 catalytic" evidence="7">
    <location>
        <begin position="43"/>
        <end position="367"/>
    </location>
</feature>
<dbReference type="PIRSF" id="PIRSF006336">
    <property type="entry name" value="B-gal"/>
    <property type="match status" value="1"/>
</dbReference>
<dbReference type="Pfam" id="PF21317">
    <property type="entry name" value="BetaGal_ABD_1"/>
    <property type="match status" value="1"/>
</dbReference>
<feature type="domain" description="Beta-galactosidase galactose-binding" evidence="9">
    <location>
        <begin position="539"/>
        <end position="597"/>
    </location>
</feature>
<reference evidence="10 11" key="1">
    <citation type="submission" date="2017-05" db="EMBL/GenBank/DDBJ databases">
        <authorList>
            <person name="Varghese N."/>
            <person name="Submissions S."/>
        </authorList>
    </citation>
    <scope>NUCLEOTIDE SEQUENCE [LARGE SCALE GENOMIC DNA]</scope>
    <source>
        <strain evidence="10 11">DSM 19382</strain>
    </source>
</reference>
<name>A0A521BE58_9FLAO</name>
<evidence type="ECO:0000256" key="4">
    <source>
        <dbReference type="PIRSR" id="PIRSR006336-1"/>
    </source>
</evidence>
<feature type="domain" description="Beta-galactosidase 1-like first all-beta" evidence="8">
    <location>
        <begin position="409"/>
        <end position="519"/>
    </location>
</feature>
<dbReference type="GO" id="GO:0004565">
    <property type="term" value="F:beta-galactosidase activity"/>
    <property type="evidence" value="ECO:0007669"/>
    <property type="project" value="UniProtKB-EC"/>
</dbReference>
<accession>A0A521BE58</accession>
<gene>
    <name evidence="10" type="ORF">SAMN06265349_101987</name>
</gene>
<dbReference type="InterPro" id="IPR001944">
    <property type="entry name" value="Glycoside_Hdrlase_35"/>
</dbReference>
<dbReference type="PANTHER" id="PTHR23421">
    <property type="entry name" value="BETA-GALACTOSIDASE RELATED"/>
    <property type="match status" value="1"/>
</dbReference>
<dbReference type="PROSITE" id="PS01182">
    <property type="entry name" value="GLYCOSYL_HYDROL_F35"/>
    <property type="match status" value="1"/>
</dbReference>
<keyword evidence="3 5" id="KW-0326">Glycosidase</keyword>
<evidence type="ECO:0000313" key="11">
    <source>
        <dbReference type="Proteomes" id="UP000317289"/>
    </source>
</evidence>
<dbReference type="GO" id="GO:0005975">
    <property type="term" value="P:carbohydrate metabolic process"/>
    <property type="evidence" value="ECO:0007669"/>
    <property type="project" value="InterPro"/>
</dbReference>
<feature type="active site" description="Proton donor" evidence="4">
    <location>
        <position position="192"/>
    </location>
</feature>
<keyword evidence="2 5" id="KW-0378">Hydrolase</keyword>
<protein>
    <recommendedName>
        <fullName evidence="5">Beta-galactosidase</fullName>
        <ecNumber evidence="5">3.2.1.23</ecNumber>
    </recommendedName>
</protein>
<evidence type="ECO:0000313" key="10">
    <source>
        <dbReference type="EMBL" id="SMO45354.1"/>
    </source>
</evidence>
<dbReference type="InterPro" id="IPR019801">
    <property type="entry name" value="Glyco_hydro_35_CS"/>
</dbReference>
<evidence type="ECO:0000259" key="7">
    <source>
        <dbReference type="Pfam" id="PF01301"/>
    </source>
</evidence>
<evidence type="ECO:0000256" key="5">
    <source>
        <dbReference type="RuleBase" id="RU000675"/>
    </source>
</evidence>
<dbReference type="Proteomes" id="UP000317289">
    <property type="component" value="Unassembled WGS sequence"/>
</dbReference>
<dbReference type="InterPro" id="IPR008979">
    <property type="entry name" value="Galactose-bd-like_sf"/>
</dbReference>
<dbReference type="Pfam" id="PF21467">
    <property type="entry name" value="BetaGal_gal-bd"/>
    <property type="match status" value="1"/>
</dbReference>
<dbReference type="EMBL" id="FXTA01000001">
    <property type="protein sequence ID" value="SMO45354.1"/>
    <property type="molecule type" value="Genomic_DNA"/>
</dbReference>
<comment type="catalytic activity">
    <reaction evidence="5">
        <text>Hydrolysis of terminal non-reducing beta-D-galactose residues in beta-D-galactosides.</text>
        <dbReference type="EC" id="3.2.1.23"/>
    </reaction>
</comment>
<dbReference type="Gene3D" id="2.60.120.260">
    <property type="entry name" value="Galactose-binding domain-like"/>
    <property type="match status" value="2"/>
</dbReference>
<organism evidence="10 11">
    <name type="scientific">Flavobacterium resistens</name>
    <dbReference type="NCBI Taxonomy" id="443612"/>
    <lineage>
        <taxon>Bacteria</taxon>
        <taxon>Pseudomonadati</taxon>
        <taxon>Bacteroidota</taxon>
        <taxon>Flavobacteriia</taxon>
        <taxon>Flavobacteriales</taxon>
        <taxon>Flavobacteriaceae</taxon>
        <taxon>Flavobacterium</taxon>
    </lineage>
</organism>
<dbReference type="InterPro" id="IPR048912">
    <property type="entry name" value="BetaGal1-like_ABD1"/>
</dbReference>
<evidence type="ECO:0000259" key="9">
    <source>
        <dbReference type="Pfam" id="PF21467"/>
    </source>
</evidence>
<evidence type="ECO:0000256" key="3">
    <source>
        <dbReference type="ARBA" id="ARBA00023295"/>
    </source>
</evidence>
<evidence type="ECO:0000259" key="8">
    <source>
        <dbReference type="Pfam" id="PF21317"/>
    </source>
</evidence>
<evidence type="ECO:0000256" key="1">
    <source>
        <dbReference type="ARBA" id="ARBA00009809"/>
    </source>
</evidence>
<dbReference type="AlphaFoldDB" id="A0A521BE58"/>
<feature type="active site" description="Nucleophile" evidence="4">
    <location>
        <position position="276"/>
    </location>
</feature>
<dbReference type="InterPro" id="IPR048913">
    <property type="entry name" value="BetaGal_gal-bd"/>
</dbReference>
<dbReference type="SUPFAM" id="SSF49785">
    <property type="entry name" value="Galactose-binding domain-like"/>
    <property type="match status" value="2"/>
</dbReference>
<evidence type="ECO:0000256" key="2">
    <source>
        <dbReference type="ARBA" id="ARBA00022801"/>
    </source>
</evidence>
<dbReference type="InterPro" id="IPR031330">
    <property type="entry name" value="Gly_Hdrlase_35_cat"/>
</dbReference>
<dbReference type="Pfam" id="PF01301">
    <property type="entry name" value="Glyco_hydro_35"/>
    <property type="match status" value="1"/>
</dbReference>